<evidence type="ECO:0000256" key="5">
    <source>
        <dbReference type="ARBA" id="ARBA00022917"/>
    </source>
</evidence>
<keyword evidence="5 7" id="KW-0648">Protein biosynthesis</keyword>
<comment type="subcellular location">
    <subcellularLocation>
        <location evidence="7">Cytoplasm</location>
    </subcellularLocation>
</comment>
<feature type="domain" description="Aminoacyl-transfer RNA synthetases class-II family profile" evidence="8">
    <location>
        <begin position="162"/>
        <end position="581"/>
    </location>
</feature>
<dbReference type="NCBIfam" id="NF001750">
    <property type="entry name" value="PRK00476.1"/>
    <property type="match status" value="1"/>
</dbReference>
<evidence type="ECO:0000256" key="7">
    <source>
        <dbReference type="HAMAP-Rule" id="MF_00044"/>
    </source>
</evidence>
<proteinExistence type="inferred from homology"/>
<comment type="subunit">
    <text evidence="7">Homodimer.</text>
</comment>
<dbReference type="GO" id="GO:0004815">
    <property type="term" value="F:aspartate-tRNA ligase activity"/>
    <property type="evidence" value="ECO:0007669"/>
    <property type="project" value="UniProtKB-UniRule"/>
</dbReference>
<dbReference type="EC" id="6.1.1.12" evidence="7"/>
<dbReference type="PROSITE" id="PS50862">
    <property type="entry name" value="AA_TRNA_LIGASE_II"/>
    <property type="match status" value="1"/>
</dbReference>
<dbReference type="InterPro" id="IPR012340">
    <property type="entry name" value="NA-bd_OB-fold"/>
</dbReference>
<evidence type="ECO:0000256" key="1">
    <source>
        <dbReference type="ARBA" id="ARBA00006303"/>
    </source>
</evidence>
<dbReference type="SUPFAM" id="SSF55261">
    <property type="entry name" value="GAD domain-like"/>
    <property type="match status" value="1"/>
</dbReference>
<accession>A0AA35CI29</accession>
<keyword evidence="2 7" id="KW-0436">Ligase</keyword>
<dbReference type="CDD" id="cd04317">
    <property type="entry name" value="EcAspRS_like_N"/>
    <property type="match status" value="1"/>
</dbReference>
<dbReference type="Gene3D" id="3.30.1360.30">
    <property type="entry name" value="GAD-like domain"/>
    <property type="match status" value="1"/>
</dbReference>
<dbReference type="AlphaFoldDB" id="A0AA35CI29"/>
<dbReference type="InterPro" id="IPR004364">
    <property type="entry name" value="Aa-tRNA-synt_II"/>
</dbReference>
<evidence type="ECO:0000313" key="10">
    <source>
        <dbReference type="Proteomes" id="UP001163687"/>
    </source>
</evidence>
<dbReference type="Gene3D" id="2.40.50.140">
    <property type="entry name" value="Nucleic acid-binding proteins"/>
    <property type="match status" value="1"/>
</dbReference>
<keyword evidence="7" id="KW-0963">Cytoplasm</keyword>
<dbReference type="InterPro" id="IPR006195">
    <property type="entry name" value="aa-tRNA-synth_II"/>
</dbReference>
<dbReference type="SUPFAM" id="SSF55681">
    <property type="entry name" value="Class II aaRS and biotin synthetases"/>
    <property type="match status" value="1"/>
</dbReference>
<evidence type="ECO:0000313" key="9">
    <source>
        <dbReference type="EMBL" id="BDG59332.1"/>
    </source>
</evidence>
<dbReference type="Proteomes" id="UP001163687">
    <property type="component" value="Chromosome"/>
</dbReference>
<feature type="binding site" evidence="7">
    <location>
        <begin position="560"/>
        <end position="563"/>
    </location>
    <ligand>
        <name>ATP</name>
        <dbReference type="ChEBI" id="CHEBI:30616"/>
    </ligand>
</feature>
<dbReference type="NCBIfam" id="TIGR00459">
    <property type="entry name" value="aspS_bact"/>
    <property type="match status" value="1"/>
</dbReference>
<dbReference type="InterPro" id="IPR047090">
    <property type="entry name" value="AspRS_core"/>
</dbReference>
<dbReference type="SUPFAM" id="SSF50249">
    <property type="entry name" value="Nucleic acid-binding proteins"/>
    <property type="match status" value="1"/>
</dbReference>
<dbReference type="GO" id="GO:0140096">
    <property type="term" value="F:catalytic activity, acting on a protein"/>
    <property type="evidence" value="ECO:0007669"/>
    <property type="project" value="UniProtKB-ARBA"/>
</dbReference>
<feature type="binding site" evidence="7">
    <location>
        <position position="239"/>
    </location>
    <ligand>
        <name>L-aspartate</name>
        <dbReference type="ChEBI" id="CHEBI:29991"/>
    </ligand>
</feature>
<evidence type="ECO:0000259" key="8">
    <source>
        <dbReference type="PROSITE" id="PS50862"/>
    </source>
</evidence>
<evidence type="ECO:0000256" key="6">
    <source>
        <dbReference type="ARBA" id="ARBA00023146"/>
    </source>
</evidence>
<dbReference type="KEGG" id="cmic:caldi_04220"/>
<dbReference type="InterPro" id="IPR004524">
    <property type="entry name" value="Asp-tRNA-ligase_1"/>
</dbReference>
<dbReference type="InterPro" id="IPR045864">
    <property type="entry name" value="aa-tRNA-synth_II/BPL/LPL"/>
</dbReference>
<feature type="binding site" evidence="7">
    <location>
        <position position="515"/>
    </location>
    <ligand>
        <name>L-aspartate</name>
        <dbReference type="ChEBI" id="CHEBI:29991"/>
    </ligand>
</feature>
<comment type="caution">
    <text evidence="7">Lacks conserved residue(s) required for the propagation of feature annotation.</text>
</comment>
<organism evidence="9 10">
    <name type="scientific">Caldinitratiruptor microaerophilus</name>
    <dbReference type="NCBI Taxonomy" id="671077"/>
    <lineage>
        <taxon>Bacteria</taxon>
        <taxon>Bacillati</taxon>
        <taxon>Bacillota</taxon>
        <taxon>Clostridia</taxon>
        <taxon>Eubacteriales</taxon>
        <taxon>Symbiobacteriaceae</taxon>
        <taxon>Caldinitratiruptor</taxon>
    </lineage>
</organism>
<dbReference type="Pfam" id="PF02938">
    <property type="entry name" value="GAD"/>
    <property type="match status" value="1"/>
</dbReference>
<dbReference type="PANTHER" id="PTHR22594">
    <property type="entry name" value="ASPARTYL/LYSYL-TRNA SYNTHETASE"/>
    <property type="match status" value="1"/>
</dbReference>
<dbReference type="GO" id="GO:0005737">
    <property type="term" value="C:cytoplasm"/>
    <property type="evidence" value="ECO:0007669"/>
    <property type="project" value="UniProtKB-SubCell"/>
</dbReference>
<dbReference type="PRINTS" id="PR01042">
    <property type="entry name" value="TRNASYNTHASP"/>
</dbReference>
<feature type="binding site" evidence="7">
    <location>
        <position position="468"/>
    </location>
    <ligand>
        <name>L-aspartate</name>
        <dbReference type="ChEBI" id="CHEBI:29991"/>
    </ligand>
</feature>
<name>A0AA35CI29_9FIRM</name>
<keyword evidence="4 7" id="KW-0067">ATP-binding</keyword>
<comment type="similarity">
    <text evidence="1 7">Belongs to the class-II aminoacyl-tRNA synthetase family. Type 1 subfamily.</text>
</comment>
<feature type="region of interest" description="Aspartate" evidence="7">
    <location>
        <begin position="217"/>
        <end position="220"/>
    </location>
</feature>
<dbReference type="InterPro" id="IPR047089">
    <property type="entry name" value="Asp-tRNA-ligase_1_N"/>
</dbReference>
<dbReference type="Gene3D" id="3.30.930.10">
    <property type="entry name" value="Bira Bifunctional Protein, Domain 2"/>
    <property type="match status" value="1"/>
</dbReference>
<dbReference type="GO" id="GO:0006422">
    <property type="term" value="P:aspartyl-tRNA aminoacylation"/>
    <property type="evidence" value="ECO:0007669"/>
    <property type="project" value="UniProtKB-UniRule"/>
</dbReference>
<dbReference type="GO" id="GO:0003676">
    <property type="term" value="F:nucleic acid binding"/>
    <property type="evidence" value="ECO:0007669"/>
    <property type="project" value="InterPro"/>
</dbReference>
<comment type="catalytic activity">
    <reaction evidence="7">
        <text>tRNA(Asp) + L-aspartate + ATP = L-aspartyl-tRNA(Asp) + AMP + diphosphate</text>
        <dbReference type="Rhea" id="RHEA:19649"/>
        <dbReference type="Rhea" id="RHEA-COMP:9660"/>
        <dbReference type="Rhea" id="RHEA-COMP:9678"/>
        <dbReference type="ChEBI" id="CHEBI:29991"/>
        <dbReference type="ChEBI" id="CHEBI:30616"/>
        <dbReference type="ChEBI" id="CHEBI:33019"/>
        <dbReference type="ChEBI" id="CHEBI:78442"/>
        <dbReference type="ChEBI" id="CHEBI:78516"/>
        <dbReference type="ChEBI" id="CHEBI:456215"/>
        <dbReference type="EC" id="6.1.1.12"/>
    </reaction>
</comment>
<feature type="binding site" evidence="7">
    <location>
        <position position="193"/>
    </location>
    <ligand>
        <name>L-aspartate</name>
        <dbReference type="ChEBI" id="CHEBI:29991"/>
    </ligand>
</feature>
<dbReference type="InterPro" id="IPR002312">
    <property type="entry name" value="Asp/Asn-tRNA-synth_IIb"/>
</dbReference>
<gene>
    <name evidence="7 9" type="primary">aspS</name>
    <name evidence="9" type="ORF">caldi_04220</name>
</gene>
<dbReference type="HAMAP" id="MF_00044">
    <property type="entry name" value="Asp_tRNA_synth_type1"/>
    <property type="match status" value="1"/>
</dbReference>
<dbReference type="InterPro" id="IPR004365">
    <property type="entry name" value="NA-bd_OB_tRNA"/>
</dbReference>
<dbReference type="InterPro" id="IPR029351">
    <property type="entry name" value="GAD_dom"/>
</dbReference>
<feature type="binding site" evidence="7">
    <location>
        <begin position="239"/>
        <end position="241"/>
    </location>
    <ligand>
        <name>ATP</name>
        <dbReference type="ChEBI" id="CHEBI:30616"/>
    </ligand>
</feature>
<dbReference type="EMBL" id="AP025628">
    <property type="protein sequence ID" value="BDG59332.1"/>
    <property type="molecule type" value="Genomic_DNA"/>
</dbReference>
<keyword evidence="3 7" id="KW-0547">Nucleotide-binding</keyword>
<comment type="function">
    <text evidence="7">Catalyzes the attachment of L-aspartate to tRNA(Asp) in a two-step reaction: L-aspartate is first activated by ATP to form Asp-AMP and then transferred to the acceptor end of tRNA(Asp).</text>
</comment>
<dbReference type="PANTHER" id="PTHR22594:SF5">
    <property type="entry name" value="ASPARTATE--TRNA LIGASE, MITOCHONDRIAL"/>
    <property type="match status" value="1"/>
</dbReference>
<sequence length="612" mass="68423">MTQQMSQSPRVPLGTVLGKPRTHGCGELRAEHAGQTVVLAGWAQRRRDLGGLVFIDLRDRSGIVQVVCDPRDGREAFAAAGEVRSEYVLAVEGTVARRPADQVNPSLPTGEVEVRATRLEILSAAKTPPFYIQDDLDAGEDLRLRYRYLDLRRAPLQQALILRHRVTKAVRDYFDARGFLEIETPMLTRSTPEGARDYLVPSRVNPGKFYALPQSPQLFKQLLMVAGYERYFQIVRCFRDEDLRADRQPEFTQVDVEMSFVTREDVLSVMEGLVAHVFREALGVEVPTPFPRLSWDEAMHRYGSDKPDLRFGLELVDVTDLLRESPFQVFRAAIEAGGVVKCLRAPGCAGFSRKEVGELEELARTYRAKGLVWLAIGQEEGGLRGPLARFLGEADLAALRERTGAQPGDLLLFVADRFEVAATALGQVRLRLGDRLGLIPDGVWKLVWIVDFPLLEYDPDEGRWVAVHHPFTSPRPEDVAKVMDPDFPAERLGELRASAYDLVLNGVELGGGSLRIHRRELQERMFALLGFTPEEARARFGFLLDAFEYGTPPHGGIAFGLDRWVMLLAGRPSIRDVIAFPKTARATDLMVDAPSEVSDAQLRELSIRVEEG</sequence>
<dbReference type="Pfam" id="PF01336">
    <property type="entry name" value="tRNA_anti-codon"/>
    <property type="match status" value="1"/>
</dbReference>
<feature type="binding site" evidence="7">
    <location>
        <position position="508"/>
    </location>
    <ligand>
        <name>ATP</name>
        <dbReference type="ChEBI" id="CHEBI:30616"/>
    </ligand>
</feature>
<evidence type="ECO:0000256" key="2">
    <source>
        <dbReference type="ARBA" id="ARBA00022598"/>
    </source>
</evidence>
<dbReference type="GO" id="GO:0016740">
    <property type="term" value="F:transferase activity"/>
    <property type="evidence" value="ECO:0007669"/>
    <property type="project" value="UniProtKB-ARBA"/>
</dbReference>
<evidence type="ECO:0000256" key="4">
    <source>
        <dbReference type="ARBA" id="ARBA00022840"/>
    </source>
</evidence>
<dbReference type="CDD" id="cd00777">
    <property type="entry name" value="AspRS_core"/>
    <property type="match status" value="1"/>
</dbReference>
<feature type="binding site" evidence="7">
    <location>
        <position position="248"/>
    </location>
    <ligand>
        <name>ATP</name>
        <dbReference type="ChEBI" id="CHEBI:30616"/>
    </ligand>
</feature>
<dbReference type="GO" id="GO:0005524">
    <property type="term" value="F:ATP binding"/>
    <property type="evidence" value="ECO:0007669"/>
    <property type="project" value="UniProtKB-UniRule"/>
</dbReference>
<dbReference type="InterPro" id="IPR004115">
    <property type="entry name" value="GAD-like_sf"/>
</dbReference>
<protein>
    <recommendedName>
        <fullName evidence="7">Aspartate--tRNA ligase</fullName>
        <ecNumber evidence="7">6.1.1.12</ecNumber>
    </recommendedName>
    <alternativeName>
        <fullName evidence="7">Aspartyl-tRNA synthetase</fullName>
        <shortName evidence="7">AspRS</shortName>
    </alternativeName>
</protein>
<dbReference type="Pfam" id="PF00152">
    <property type="entry name" value="tRNA-synt_2"/>
    <property type="match status" value="1"/>
</dbReference>
<reference evidence="9" key="1">
    <citation type="submission" date="2022-03" db="EMBL/GenBank/DDBJ databases">
        <title>Complete genome sequence of Caldinitratiruptor microaerophilus.</title>
        <authorList>
            <person name="Mukaiyama R."/>
            <person name="Nishiyama T."/>
            <person name="Ueda K."/>
        </authorList>
    </citation>
    <scope>NUCLEOTIDE SEQUENCE</scope>
    <source>
        <strain evidence="9">JCM 16183</strain>
    </source>
</reference>
<evidence type="ECO:0000256" key="3">
    <source>
        <dbReference type="ARBA" id="ARBA00022741"/>
    </source>
</evidence>
<keyword evidence="6 7" id="KW-0030">Aminoacyl-tRNA synthetase</keyword>
<keyword evidence="10" id="KW-1185">Reference proteome</keyword>